<dbReference type="Pfam" id="PF08284">
    <property type="entry name" value="RVP_2"/>
    <property type="match status" value="2"/>
</dbReference>
<dbReference type="InterPro" id="IPR005162">
    <property type="entry name" value="Retrotrans_gag_dom"/>
</dbReference>
<feature type="domain" description="Retrotransposon gag" evidence="1">
    <location>
        <begin position="111"/>
        <end position="192"/>
    </location>
</feature>
<keyword evidence="3" id="KW-1185">Reference proteome</keyword>
<evidence type="ECO:0000313" key="2">
    <source>
        <dbReference type="EMBL" id="KAA3481032.1"/>
    </source>
</evidence>
<proteinExistence type="predicted"/>
<name>A0A5B6WJK5_9ROSI</name>
<reference evidence="3" key="1">
    <citation type="journal article" date="2019" name="Plant Biotechnol. J.">
        <title>Genome sequencing of the Australian wild diploid species Gossypium australe highlights disease resistance and delayed gland morphogenesis.</title>
        <authorList>
            <person name="Cai Y."/>
            <person name="Cai X."/>
            <person name="Wang Q."/>
            <person name="Wang P."/>
            <person name="Zhang Y."/>
            <person name="Cai C."/>
            <person name="Xu Y."/>
            <person name="Wang K."/>
            <person name="Zhou Z."/>
            <person name="Wang C."/>
            <person name="Geng S."/>
            <person name="Li B."/>
            <person name="Dong Q."/>
            <person name="Hou Y."/>
            <person name="Wang H."/>
            <person name="Ai P."/>
            <person name="Liu Z."/>
            <person name="Yi F."/>
            <person name="Sun M."/>
            <person name="An G."/>
            <person name="Cheng J."/>
            <person name="Zhang Y."/>
            <person name="Shi Q."/>
            <person name="Xie Y."/>
            <person name="Shi X."/>
            <person name="Chang Y."/>
            <person name="Huang F."/>
            <person name="Chen Y."/>
            <person name="Hong S."/>
            <person name="Mi L."/>
            <person name="Sun Q."/>
            <person name="Zhang L."/>
            <person name="Zhou B."/>
            <person name="Peng R."/>
            <person name="Zhang X."/>
            <person name="Liu F."/>
        </authorList>
    </citation>
    <scope>NUCLEOTIDE SEQUENCE [LARGE SCALE GENOMIC DNA]</scope>
    <source>
        <strain evidence="3">cv. PA1801</strain>
    </source>
</reference>
<dbReference type="PANTHER" id="PTHR15503:SF45">
    <property type="entry name" value="RNA-DIRECTED DNA POLYMERASE HOMOLOG"/>
    <property type="match status" value="1"/>
</dbReference>
<dbReference type="Gene3D" id="3.10.10.10">
    <property type="entry name" value="HIV Type 1 Reverse Transcriptase, subunit A, domain 1"/>
    <property type="match status" value="1"/>
</dbReference>
<dbReference type="InterPro" id="IPR043502">
    <property type="entry name" value="DNA/RNA_pol_sf"/>
</dbReference>
<dbReference type="EMBL" id="SMMG02000003">
    <property type="protein sequence ID" value="KAA3481032.1"/>
    <property type="molecule type" value="Genomic_DNA"/>
</dbReference>
<dbReference type="AlphaFoldDB" id="A0A5B6WJK5"/>
<organism evidence="2 3">
    <name type="scientific">Gossypium australe</name>
    <dbReference type="NCBI Taxonomy" id="47621"/>
    <lineage>
        <taxon>Eukaryota</taxon>
        <taxon>Viridiplantae</taxon>
        <taxon>Streptophyta</taxon>
        <taxon>Embryophyta</taxon>
        <taxon>Tracheophyta</taxon>
        <taxon>Spermatophyta</taxon>
        <taxon>Magnoliopsida</taxon>
        <taxon>eudicotyledons</taxon>
        <taxon>Gunneridae</taxon>
        <taxon>Pentapetalae</taxon>
        <taxon>rosids</taxon>
        <taxon>malvids</taxon>
        <taxon>Malvales</taxon>
        <taxon>Malvaceae</taxon>
        <taxon>Malvoideae</taxon>
        <taxon>Gossypium</taxon>
    </lineage>
</organism>
<comment type="caution">
    <text evidence="2">The sequence shown here is derived from an EMBL/GenBank/DDBJ whole genome shotgun (WGS) entry which is preliminary data.</text>
</comment>
<gene>
    <name evidence="2" type="ORF">EPI10_021430</name>
</gene>
<dbReference type="OrthoDB" id="1936908at2759"/>
<accession>A0A5B6WJK5</accession>
<evidence type="ECO:0000313" key="3">
    <source>
        <dbReference type="Proteomes" id="UP000325315"/>
    </source>
</evidence>
<dbReference type="Pfam" id="PF03732">
    <property type="entry name" value="Retrotrans_gag"/>
    <property type="match status" value="1"/>
</dbReference>
<evidence type="ECO:0000259" key="1">
    <source>
        <dbReference type="Pfam" id="PF03732"/>
    </source>
</evidence>
<dbReference type="PANTHER" id="PTHR15503">
    <property type="entry name" value="LDOC1 RELATED"/>
    <property type="match status" value="1"/>
</dbReference>
<sequence>MENDSTVKSEARTPARTYAIPAREDATVPDVITGTFSLLDTDITALIDPGSTHSYICTNLVSNKNLSVESTKFVVKVSNPVGQYRANFWLENTIWVFDELSCMPSECLKCVISLLRDTAYQWWNTLVSVVLIERITWEFFQTEFRKKYISQRFLDQKNKEFLELKQVHMTVTEYEREFARLSKYAREYVSTKKNRSFPVESTEFMIKVSNPLGKYVLVDKVCKNCPLMTQGYCFLRDLMLLPFDEFDVILDTKVSEWKIESVPVVCEYSDEFPEELTGLPPIREVEFFIELVPGTSPISIASYRMAPTELKELKSQLQELTDRGFARPSFSP</sequence>
<protein>
    <submittedName>
        <fullName evidence="2">Maturase K</fullName>
    </submittedName>
</protein>
<dbReference type="InterPro" id="IPR032567">
    <property type="entry name" value="RTL1-rel"/>
</dbReference>
<dbReference type="SUPFAM" id="SSF56672">
    <property type="entry name" value="DNA/RNA polymerases"/>
    <property type="match status" value="1"/>
</dbReference>
<dbReference type="Proteomes" id="UP000325315">
    <property type="component" value="Unassembled WGS sequence"/>
</dbReference>